<protein>
    <submittedName>
        <fullName evidence="1">Uncharacterized protein</fullName>
    </submittedName>
</protein>
<proteinExistence type="predicted"/>
<evidence type="ECO:0000313" key="2">
    <source>
        <dbReference type="Proteomes" id="UP000685013"/>
    </source>
</evidence>
<keyword evidence="2" id="KW-1185">Reference proteome</keyword>
<evidence type="ECO:0000313" key="1">
    <source>
        <dbReference type="EMBL" id="KAG6603529.1"/>
    </source>
</evidence>
<sequence>MLSELNYSQIGQNSNSYRELSHLTQRGSGKIVDKLKIQGRYCRTIVKLIDHLSASPSSSIRFLDRLSPGNFGFLSSLIGC</sequence>
<accession>A0AAV6NWM0</accession>
<dbReference type="AlphaFoldDB" id="A0AAV6NWM0"/>
<gene>
    <name evidence="1" type="ORF">SDJN03_04138</name>
</gene>
<dbReference type="Proteomes" id="UP000685013">
    <property type="component" value="Chromosome 3"/>
</dbReference>
<name>A0AAV6NWM0_9ROSI</name>
<reference evidence="1 2" key="1">
    <citation type="journal article" date="2021" name="Hortic Res">
        <title>The domestication of Cucurbita argyrosperma as revealed by the genome of its wild relative.</title>
        <authorList>
            <person name="Barrera-Redondo J."/>
            <person name="Sanchez-de la Vega G."/>
            <person name="Aguirre-Liguori J.A."/>
            <person name="Castellanos-Morales G."/>
            <person name="Gutierrez-Guerrero Y.T."/>
            <person name="Aguirre-Dugua X."/>
            <person name="Aguirre-Planter E."/>
            <person name="Tenaillon M.I."/>
            <person name="Lira-Saade R."/>
            <person name="Eguiarte L.E."/>
        </authorList>
    </citation>
    <scope>NUCLEOTIDE SEQUENCE [LARGE SCALE GENOMIC DNA]</scope>
    <source>
        <strain evidence="1">JBR-2021</strain>
    </source>
</reference>
<comment type="caution">
    <text evidence="1">The sequence shown here is derived from an EMBL/GenBank/DDBJ whole genome shotgun (WGS) entry which is preliminary data.</text>
</comment>
<feature type="non-terminal residue" evidence="1">
    <location>
        <position position="1"/>
    </location>
</feature>
<organism evidence="1 2">
    <name type="scientific">Cucurbita argyrosperma subsp. sororia</name>
    <dbReference type="NCBI Taxonomy" id="37648"/>
    <lineage>
        <taxon>Eukaryota</taxon>
        <taxon>Viridiplantae</taxon>
        <taxon>Streptophyta</taxon>
        <taxon>Embryophyta</taxon>
        <taxon>Tracheophyta</taxon>
        <taxon>Spermatophyta</taxon>
        <taxon>Magnoliopsida</taxon>
        <taxon>eudicotyledons</taxon>
        <taxon>Gunneridae</taxon>
        <taxon>Pentapetalae</taxon>
        <taxon>rosids</taxon>
        <taxon>fabids</taxon>
        <taxon>Cucurbitales</taxon>
        <taxon>Cucurbitaceae</taxon>
        <taxon>Cucurbiteae</taxon>
        <taxon>Cucurbita</taxon>
    </lineage>
</organism>
<dbReference type="EMBL" id="JAGKQH010000003">
    <property type="protein sequence ID" value="KAG6603529.1"/>
    <property type="molecule type" value="Genomic_DNA"/>
</dbReference>